<dbReference type="Pfam" id="PF02621">
    <property type="entry name" value="VitK2_biosynth"/>
    <property type="match status" value="1"/>
</dbReference>
<dbReference type="Proteomes" id="UP000184529">
    <property type="component" value="Unassembled WGS sequence"/>
</dbReference>
<evidence type="ECO:0000313" key="6">
    <source>
        <dbReference type="Proteomes" id="UP000184529"/>
    </source>
</evidence>
<evidence type="ECO:0000256" key="3">
    <source>
        <dbReference type="ARBA" id="ARBA00023239"/>
    </source>
</evidence>
<sequence>MTRLRLGQIEYLNCLPVYYALEEGLLPLDGELVKGPPTRLNRMFFEGDLHCTPLSSIEYARHAGDCFILPRLSITSDGRVASVLFFSHLPVTELEGKRVCVTTASATSVVLLRILFEHYYHVEVELYPVKADLKAMLEIGDGALLIGDDAMLAHQQVIGEGMPVFITDLGQVWKDFTGEKMVYALWVIRREFAEAHPGETTALAELLYHSREIGMGNLPALIKKAHRRTGLPLPVLEDYFHIIRYDFDGDYRRALLTFYDYAYKSGIIEERVRLSVWGEDKCQR</sequence>
<dbReference type="RefSeq" id="WP_072870082.1">
    <property type="nucleotide sequence ID" value="NZ_FQZM01000033.1"/>
</dbReference>
<gene>
    <name evidence="4" type="primary">mqnA</name>
    <name evidence="5" type="ORF">SAMN02745219_02520</name>
</gene>
<keyword evidence="2 4" id="KW-0474">Menaquinone biosynthesis</keyword>
<dbReference type="HAMAP" id="MF_00995">
    <property type="entry name" value="MqnA"/>
    <property type="match status" value="1"/>
</dbReference>
<dbReference type="SUPFAM" id="SSF53850">
    <property type="entry name" value="Periplasmic binding protein-like II"/>
    <property type="match status" value="1"/>
</dbReference>
<protein>
    <recommendedName>
        <fullName evidence="4">Chorismate dehydratase</fullName>
        <ecNumber evidence="4">4.2.1.151</ecNumber>
    </recommendedName>
    <alternativeName>
        <fullName evidence="4">Menaquinone biosynthetic enzyme MqnA</fullName>
    </alternativeName>
</protein>
<dbReference type="OrthoDB" id="9810112at2"/>
<evidence type="ECO:0000313" key="5">
    <source>
        <dbReference type="EMBL" id="SHJ42121.1"/>
    </source>
</evidence>
<comment type="function">
    <text evidence="4">Catalyzes the dehydration of chorismate into 3-[(1-carboxyvinyl)oxy]benzoate, a step in the biosynthesis of menaquinone (MK, vitamin K2).</text>
</comment>
<dbReference type="PANTHER" id="PTHR37690:SF1">
    <property type="entry name" value="CHORISMATE DEHYDRATASE"/>
    <property type="match status" value="1"/>
</dbReference>
<dbReference type="InterPro" id="IPR003773">
    <property type="entry name" value="Menaquinone_biosynth"/>
</dbReference>
<keyword evidence="6" id="KW-1185">Reference proteome</keyword>
<evidence type="ECO:0000256" key="1">
    <source>
        <dbReference type="ARBA" id="ARBA00004863"/>
    </source>
</evidence>
<dbReference type="InterPro" id="IPR030868">
    <property type="entry name" value="MqnA"/>
</dbReference>
<dbReference type="CDD" id="cd13634">
    <property type="entry name" value="PBP2_Sco4506"/>
    <property type="match status" value="1"/>
</dbReference>
<dbReference type="AlphaFoldDB" id="A0A1M6J657"/>
<dbReference type="STRING" id="1121432.SAMN02745219_02520"/>
<dbReference type="GO" id="GO:0009234">
    <property type="term" value="P:menaquinone biosynthetic process"/>
    <property type="evidence" value="ECO:0007669"/>
    <property type="project" value="UniProtKB-UniRule"/>
</dbReference>
<comment type="catalytic activity">
    <reaction evidence="4">
        <text>chorismate = 3-[(1-carboxyvinyl)-oxy]benzoate + H2O</text>
        <dbReference type="Rhea" id="RHEA:40051"/>
        <dbReference type="ChEBI" id="CHEBI:15377"/>
        <dbReference type="ChEBI" id="CHEBI:29748"/>
        <dbReference type="ChEBI" id="CHEBI:76981"/>
        <dbReference type="EC" id="4.2.1.151"/>
    </reaction>
</comment>
<evidence type="ECO:0000256" key="2">
    <source>
        <dbReference type="ARBA" id="ARBA00022428"/>
    </source>
</evidence>
<comment type="similarity">
    <text evidence="4">Belongs to the MqnA/MqnD family. MqnA subfamily.</text>
</comment>
<dbReference type="EMBL" id="FQZM01000033">
    <property type="protein sequence ID" value="SHJ42121.1"/>
    <property type="molecule type" value="Genomic_DNA"/>
</dbReference>
<dbReference type="Gene3D" id="3.40.190.10">
    <property type="entry name" value="Periplasmic binding protein-like II"/>
    <property type="match status" value="2"/>
</dbReference>
<keyword evidence="3 4" id="KW-0456">Lyase</keyword>
<reference evidence="6" key="1">
    <citation type="submission" date="2016-11" db="EMBL/GenBank/DDBJ databases">
        <authorList>
            <person name="Varghese N."/>
            <person name="Submissions S."/>
        </authorList>
    </citation>
    <scope>NUCLEOTIDE SEQUENCE [LARGE SCALE GENOMIC DNA]</scope>
    <source>
        <strain evidence="6">DSM 16057</strain>
    </source>
</reference>
<dbReference type="EC" id="4.2.1.151" evidence="4"/>
<dbReference type="UniPathway" id="UPA00079"/>
<accession>A0A1M6J657</accession>
<organism evidence="5 6">
    <name type="scientific">Desulfofundulus thermosubterraneus DSM 16057</name>
    <dbReference type="NCBI Taxonomy" id="1121432"/>
    <lineage>
        <taxon>Bacteria</taxon>
        <taxon>Bacillati</taxon>
        <taxon>Bacillota</taxon>
        <taxon>Clostridia</taxon>
        <taxon>Eubacteriales</taxon>
        <taxon>Peptococcaceae</taxon>
        <taxon>Desulfofundulus</taxon>
    </lineage>
</organism>
<dbReference type="PANTHER" id="PTHR37690">
    <property type="entry name" value="CHORISMATE DEHYDRATASE"/>
    <property type="match status" value="1"/>
</dbReference>
<name>A0A1M6J657_9FIRM</name>
<comment type="pathway">
    <text evidence="1 4">Quinol/quinone metabolism; menaquinone biosynthesis.</text>
</comment>
<dbReference type="GO" id="GO:0016836">
    <property type="term" value="F:hydro-lyase activity"/>
    <property type="evidence" value="ECO:0007669"/>
    <property type="project" value="UniProtKB-UniRule"/>
</dbReference>
<proteinExistence type="inferred from homology"/>
<evidence type="ECO:0000256" key="4">
    <source>
        <dbReference type="HAMAP-Rule" id="MF_00995"/>
    </source>
</evidence>